<dbReference type="GO" id="GO:0004852">
    <property type="term" value="F:uroporphyrinogen-III synthase activity"/>
    <property type="evidence" value="ECO:0007669"/>
    <property type="project" value="InterPro"/>
</dbReference>
<dbReference type="InterPro" id="IPR003754">
    <property type="entry name" value="4pyrrol_synth_uPrphyn_synth"/>
</dbReference>
<dbReference type="AlphaFoldDB" id="A0A0S3EVE5"/>
<reference evidence="2 3" key="1">
    <citation type="submission" date="2015-11" db="EMBL/GenBank/DDBJ databases">
        <title>A Two-component Flavoprotein Monooxygenase System MeaXY Responsible for para-Hydroxylation of 2-Methyl-6-ethylaniline and 2,6-Diethylaniline in Sphingobium baderi DE-13.</title>
        <authorList>
            <person name="Cheng M."/>
            <person name="Meng Q."/>
            <person name="Yang Y."/>
            <person name="Chu C."/>
            <person name="Yan X."/>
            <person name="He J."/>
            <person name="Li S."/>
        </authorList>
    </citation>
    <scope>NUCLEOTIDE SEQUENCE [LARGE SCALE GENOMIC DNA]</scope>
    <source>
        <strain evidence="2 3">DE-13</strain>
    </source>
</reference>
<gene>
    <name evidence="2" type="ORF">ATN00_02815</name>
</gene>
<sequence>MRPLIILRPEPGAGRTAARAARMGLTARLCPLFEARALDWVAPSPGRFDALLLTSAQTVRMAGPQLDQYRALPAYAVGGATATAMEAAGFDAVTAGETDGSAIAARIAADGYRTVLHPGGVDTASIEPGPLTLHAIAVYAMIETAADGLNGLTGGEAVLMVHSPRAGKRLSALIAEERRGRLHIVAISDAALAACGEGWASVQAAERPDDDRMLALARRLCE</sequence>
<accession>A0A0S3EVE5</accession>
<dbReference type="GO" id="GO:0033014">
    <property type="term" value="P:tetrapyrrole biosynthetic process"/>
    <property type="evidence" value="ECO:0007669"/>
    <property type="project" value="InterPro"/>
</dbReference>
<dbReference type="SUPFAM" id="SSF69618">
    <property type="entry name" value="HemD-like"/>
    <property type="match status" value="1"/>
</dbReference>
<evidence type="ECO:0000313" key="2">
    <source>
        <dbReference type="EMBL" id="ALR19395.1"/>
    </source>
</evidence>
<protein>
    <submittedName>
        <fullName evidence="2">Uroporphyrinogen-III synthase</fullName>
    </submittedName>
</protein>
<feature type="domain" description="Tetrapyrrole biosynthesis uroporphyrinogen III synthase" evidence="1">
    <location>
        <begin position="16"/>
        <end position="214"/>
    </location>
</feature>
<keyword evidence="3" id="KW-1185">Reference proteome</keyword>
<evidence type="ECO:0000313" key="3">
    <source>
        <dbReference type="Proteomes" id="UP000056968"/>
    </source>
</evidence>
<dbReference type="KEGG" id="sbd:ATN00_02815"/>
<dbReference type="OrthoDB" id="7424801at2"/>
<dbReference type="Gene3D" id="3.40.50.10090">
    <property type="match status" value="1"/>
</dbReference>
<evidence type="ECO:0000259" key="1">
    <source>
        <dbReference type="Pfam" id="PF02602"/>
    </source>
</evidence>
<dbReference type="STRING" id="1332080.ATN00_02815"/>
<name>A0A0S3EVE5_9SPHN</name>
<dbReference type="EMBL" id="CP013264">
    <property type="protein sequence ID" value="ALR19395.1"/>
    <property type="molecule type" value="Genomic_DNA"/>
</dbReference>
<proteinExistence type="predicted"/>
<dbReference type="RefSeq" id="WP_062061872.1">
    <property type="nucleotide sequence ID" value="NZ_CP013264.1"/>
</dbReference>
<organism evidence="2 3">
    <name type="scientific">Sphingobium baderi</name>
    <dbReference type="NCBI Taxonomy" id="1332080"/>
    <lineage>
        <taxon>Bacteria</taxon>
        <taxon>Pseudomonadati</taxon>
        <taxon>Pseudomonadota</taxon>
        <taxon>Alphaproteobacteria</taxon>
        <taxon>Sphingomonadales</taxon>
        <taxon>Sphingomonadaceae</taxon>
        <taxon>Sphingobium</taxon>
    </lineage>
</organism>
<dbReference type="InterPro" id="IPR036108">
    <property type="entry name" value="4pyrrol_syn_uPrphyn_synt_sf"/>
</dbReference>
<dbReference type="Pfam" id="PF02602">
    <property type="entry name" value="HEM4"/>
    <property type="match status" value="1"/>
</dbReference>
<dbReference type="Proteomes" id="UP000056968">
    <property type="component" value="Chromosome"/>
</dbReference>